<dbReference type="AlphaFoldDB" id="A0A2M4D7D4"/>
<reference evidence="2" key="1">
    <citation type="submission" date="2018-01" db="EMBL/GenBank/DDBJ databases">
        <title>An insight into the sialome of Amazonian anophelines.</title>
        <authorList>
            <person name="Ribeiro J.M."/>
            <person name="Scarpassa V."/>
            <person name="Calvo E."/>
        </authorList>
    </citation>
    <scope>NUCLEOTIDE SEQUENCE</scope>
</reference>
<dbReference type="EMBL" id="GGFL01009279">
    <property type="protein sequence ID" value="MBW73457.1"/>
    <property type="molecule type" value="Transcribed_RNA"/>
</dbReference>
<feature type="transmembrane region" description="Helical" evidence="1">
    <location>
        <begin position="6"/>
        <end position="25"/>
    </location>
</feature>
<keyword evidence="1" id="KW-1133">Transmembrane helix</keyword>
<protein>
    <submittedName>
        <fullName evidence="2">Uncharacterized protein</fullName>
    </submittedName>
</protein>
<evidence type="ECO:0000313" key="2">
    <source>
        <dbReference type="EMBL" id="MBW73457.1"/>
    </source>
</evidence>
<name>A0A2M4D7D4_ANODA</name>
<organism evidence="2">
    <name type="scientific">Anopheles darlingi</name>
    <name type="common">Mosquito</name>
    <dbReference type="NCBI Taxonomy" id="43151"/>
    <lineage>
        <taxon>Eukaryota</taxon>
        <taxon>Metazoa</taxon>
        <taxon>Ecdysozoa</taxon>
        <taxon>Arthropoda</taxon>
        <taxon>Hexapoda</taxon>
        <taxon>Insecta</taxon>
        <taxon>Pterygota</taxon>
        <taxon>Neoptera</taxon>
        <taxon>Endopterygota</taxon>
        <taxon>Diptera</taxon>
        <taxon>Nematocera</taxon>
        <taxon>Culicoidea</taxon>
        <taxon>Culicidae</taxon>
        <taxon>Anophelinae</taxon>
        <taxon>Anopheles</taxon>
    </lineage>
</organism>
<accession>A0A2M4D7D4</accession>
<feature type="transmembrane region" description="Helical" evidence="1">
    <location>
        <begin position="46"/>
        <end position="71"/>
    </location>
</feature>
<keyword evidence="1" id="KW-0812">Transmembrane</keyword>
<evidence type="ECO:0000256" key="1">
    <source>
        <dbReference type="SAM" id="Phobius"/>
    </source>
</evidence>
<proteinExistence type="predicted"/>
<sequence length="72" mass="8202">MFQRGLLYRIIALICIFFSFLLNTITAMNTVSHYHSINTGSLFHAILCFLSIFLIPPAHTYTSFAIVSLVYL</sequence>
<keyword evidence="1" id="KW-0472">Membrane</keyword>